<dbReference type="Proteomes" id="UP000317344">
    <property type="component" value="Chromosome"/>
</dbReference>
<dbReference type="RefSeq" id="WP_143909188.1">
    <property type="nucleotide sequence ID" value="NZ_CP041765.1"/>
</dbReference>
<reference evidence="2 3" key="1">
    <citation type="submission" date="2019-07" db="EMBL/GenBank/DDBJ databases">
        <title>Tomitella cavernea sp. nov., an actinomycete isolated from soil.</title>
        <authorList>
            <person name="Cheng J."/>
        </authorList>
    </citation>
    <scope>NUCLEOTIDE SEQUENCE [LARGE SCALE GENOMIC DNA]</scope>
    <source>
        <strain evidence="2 3">HY188</strain>
    </source>
</reference>
<name>A0A516X4G9_9ACTN</name>
<dbReference type="AlphaFoldDB" id="A0A516X4G9"/>
<dbReference type="EMBL" id="CP041765">
    <property type="protein sequence ID" value="QDQ97972.1"/>
    <property type="molecule type" value="Genomic_DNA"/>
</dbReference>
<proteinExistence type="predicted"/>
<feature type="region of interest" description="Disordered" evidence="1">
    <location>
        <begin position="62"/>
        <end position="87"/>
    </location>
</feature>
<keyword evidence="3" id="KW-1185">Reference proteome</keyword>
<protein>
    <submittedName>
        <fullName evidence="2">Uncharacterized protein</fullName>
    </submittedName>
</protein>
<reference evidence="2 3" key="2">
    <citation type="submission" date="2019-07" db="EMBL/GenBank/DDBJ databases">
        <authorList>
            <person name="Huang Y."/>
        </authorList>
    </citation>
    <scope>NUCLEOTIDE SEQUENCE [LARGE SCALE GENOMIC DNA]</scope>
    <source>
        <strain evidence="2 3">HY188</strain>
    </source>
</reference>
<feature type="compositionally biased region" description="Basic residues" evidence="1">
    <location>
        <begin position="71"/>
        <end position="81"/>
    </location>
</feature>
<dbReference type="KEGG" id="toy:FO059_12415"/>
<evidence type="ECO:0000256" key="1">
    <source>
        <dbReference type="SAM" id="MobiDB-lite"/>
    </source>
</evidence>
<gene>
    <name evidence="2" type="ORF">FO059_12415</name>
</gene>
<accession>A0A516X4G9</accession>
<dbReference type="OrthoDB" id="5198511at2"/>
<sequence>MGDDELLDLTALAERVGWTRGTAGAFHRASAKRRRDGTVKAGDLPEPDLVLSRVPAWHTSTIEQWEATRPGRGRGARPGRRKNSDNA</sequence>
<organism evidence="2 3">
    <name type="scientific">Tomitella fengzijianii</name>
    <dbReference type="NCBI Taxonomy" id="2597660"/>
    <lineage>
        <taxon>Bacteria</taxon>
        <taxon>Bacillati</taxon>
        <taxon>Actinomycetota</taxon>
        <taxon>Actinomycetes</taxon>
        <taxon>Mycobacteriales</taxon>
        <taxon>Tomitella</taxon>
    </lineage>
</organism>
<evidence type="ECO:0000313" key="3">
    <source>
        <dbReference type="Proteomes" id="UP000317344"/>
    </source>
</evidence>
<evidence type="ECO:0000313" key="2">
    <source>
        <dbReference type="EMBL" id="QDQ97972.1"/>
    </source>
</evidence>